<dbReference type="AlphaFoldDB" id="A0A6J4E3L2"/>
<gene>
    <name evidence="1" type="ORF">TUM18999_25330</name>
    <name evidence="2" type="ORF">TUM20286_20520</name>
</gene>
<protein>
    <submittedName>
        <fullName evidence="1">Uncharacterized protein</fullName>
    </submittedName>
</protein>
<dbReference type="EMBL" id="AP023189">
    <property type="protein sequence ID" value="BCG24342.1"/>
    <property type="molecule type" value="Genomic_DNA"/>
</dbReference>
<sequence length="93" mass="10579">MKCLICEHEAKPLDSGGPGLALRCRECGSYQVDDRLLARLRQGRDILDEQQARIRLHVRRAGHHGLPRLDAADADLLQPRPRIDDWIRDISSC</sequence>
<evidence type="ECO:0000313" key="3">
    <source>
        <dbReference type="Proteomes" id="UP000509383"/>
    </source>
</evidence>
<dbReference type="Proteomes" id="UP000509383">
    <property type="component" value="Chromosome"/>
</dbReference>
<keyword evidence="4" id="KW-1185">Reference proteome</keyword>
<organism evidence="1 3">
    <name type="scientific">Pseudomonas tohonis</name>
    <dbReference type="NCBI Taxonomy" id="2725477"/>
    <lineage>
        <taxon>Bacteria</taxon>
        <taxon>Pseudomonadati</taxon>
        <taxon>Pseudomonadota</taxon>
        <taxon>Gammaproteobacteria</taxon>
        <taxon>Pseudomonadales</taxon>
        <taxon>Pseudomonadaceae</taxon>
        <taxon>Pseudomonas</taxon>
    </lineage>
</organism>
<evidence type="ECO:0000313" key="4">
    <source>
        <dbReference type="Proteomes" id="UP001054892"/>
    </source>
</evidence>
<proteinExistence type="predicted"/>
<evidence type="ECO:0000313" key="2">
    <source>
        <dbReference type="EMBL" id="GJN52300.1"/>
    </source>
</evidence>
<accession>A0A6J4E3L2</accession>
<dbReference type="EMBL" id="BQKM01000003">
    <property type="protein sequence ID" value="GJN52300.1"/>
    <property type="molecule type" value="Genomic_DNA"/>
</dbReference>
<dbReference type="Proteomes" id="UP001054892">
    <property type="component" value="Unassembled WGS sequence"/>
</dbReference>
<name>A0A6J4E3L2_9PSED</name>
<evidence type="ECO:0000313" key="1">
    <source>
        <dbReference type="EMBL" id="BCG24342.1"/>
    </source>
</evidence>
<dbReference type="KEGG" id="ptw:TUM18999_25330"/>
<reference evidence="1 3" key="1">
    <citation type="submission" date="2020-05" db="EMBL/GenBank/DDBJ databases">
        <title>Characterization of novel class B3 metallo-beta-lactamase from novel Pseudomonas species.</title>
        <authorList>
            <person name="Yamada K."/>
            <person name="Aoki K."/>
            <person name="Ishii Y."/>
        </authorList>
    </citation>
    <scope>NUCLEOTIDE SEQUENCE [LARGE SCALE GENOMIC DNA]</scope>
    <source>
        <strain evidence="1 3">TUM18999</strain>
        <strain evidence="2 4">TUM20286</strain>
    </source>
</reference>
<dbReference type="RefSeq" id="WP_111261574.1">
    <property type="nucleotide sequence ID" value="NZ_AP023189.1"/>
</dbReference>